<dbReference type="Proteomes" id="UP000552038">
    <property type="component" value="Unassembled WGS sequence"/>
</dbReference>
<comment type="caution">
    <text evidence="1">The sequence shown here is derived from an EMBL/GenBank/DDBJ whole genome shotgun (WGS) entry which is preliminary data.</text>
</comment>
<reference evidence="1 2" key="1">
    <citation type="submission" date="2020-05" db="EMBL/GenBank/DDBJ databases">
        <title>Whole genome sequencing and identification of novel metabolites from Paenibacillus alvei strain JR949.</title>
        <authorList>
            <person name="Rajendhran J."/>
            <person name="Sree Pranav P."/>
            <person name="Mahalakshmi B."/>
            <person name="Karthikeyan R."/>
        </authorList>
    </citation>
    <scope>NUCLEOTIDE SEQUENCE [LARGE SCALE GENOMIC DNA]</scope>
    <source>
        <strain evidence="1 2">JR949</strain>
    </source>
</reference>
<evidence type="ECO:0000313" key="2">
    <source>
        <dbReference type="Proteomes" id="UP000552038"/>
    </source>
</evidence>
<dbReference type="EMBL" id="JABFOR010000027">
    <property type="protein sequence ID" value="NOJ72642.1"/>
    <property type="molecule type" value="Genomic_DNA"/>
</dbReference>
<dbReference type="RefSeq" id="WP_163979037.1">
    <property type="nucleotide sequence ID" value="NZ_JABFOR010000027.1"/>
</dbReference>
<sequence>MSDKHSEFFKSFLETALKSGANNFGRQLLNAVNDDNQPADIILGRIATALKSGAVATGQEVLRAQLDQLKN</sequence>
<protein>
    <submittedName>
        <fullName evidence="1">Uncharacterized protein</fullName>
    </submittedName>
</protein>
<evidence type="ECO:0000313" key="1">
    <source>
        <dbReference type="EMBL" id="NOJ72642.1"/>
    </source>
</evidence>
<name>A0AAP7A2K2_PAEAL</name>
<dbReference type="AlphaFoldDB" id="A0AAP7A2K2"/>
<accession>A0AAP7A2K2</accession>
<gene>
    <name evidence="1" type="ORF">HMI46_19025</name>
</gene>
<organism evidence="1 2">
    <name type="scientific">Paenibacillus alvei</name>
    <name type="common">Bacillus alvei</name>
    <dbReference type="NCBI Taxonomy" id="44250"/>
    <lineage>
        <taxon>Bacteria</taxon>
        <taxon>Bacillati</taxon>
        <taxon>Bacillota</taxon>
        <taxon>Bacilli</taxon>
        <taxon>Bacillales</taxon>
        <taxon>Paenibacillaceae</taxon>
        <taxon>Paenibacillus</taxon>
    </lineage>
</organism>
<proteinExistence type="predicted"/>